<evidence type="ECO:0000259" key="4">
    <source>
        <dbReference type="Pfam" id="PF13579"/>
    </source>
</evidence>
<gene>
    <name evidence="5" type="ORF">GCM10025869_05390</name>
</gene>
<dbReference type="Pfam" id="PF13579">
    <property type="entry name" value="Glyco_trans_4_4"/>
    <property type="match status" value="1"/>
</dbReference>
<keyword evidence="2" id="KW-0808">Transferase</keyword>
<dbReference type="SUPFAM" id="SSF53756">
    <property type="entry name" value="UDP-Glycosyltransferase/glycogen phosphorylase"/>
    <property type="match status" value="1"/>
</dbReference>
<evidence type="ECO:0000256" key="3">
    <source>
        <dbReference type="SAM" id="MobiDB-lite"/>
    </source>
</evidence>
<evidence type="ECO:0000313" key="6">
    <source>
        <dbReference type="Proteomes" id="UP001157069"/>
    </source>
</evidence>
<keyword evidence="1" id="KW-0328">Glycosyltransferase</keyword>
<reference evidence="6" key="1">
    <citation type="journal article" date="2019" name="Int. J. Syst. Evol. Microbiol.">
        <title>The Global Catalogue of Microorganisms (GCM) 10K type strain sequencing project: providing services to taxonomists for standard genome sequencing and annotation.</title>
        <authorList>
            <consortium name="The Broad Institute Genomics Platform"/>
            <consortium name="The Broad Institute Genome Sequencing Center for Infectious Disease"/>
            <person name="Wu L."/>
            <person name="Ma J."/>
        </authorList>
    </citation>
    <scope>NUCLEOTIDE SEQUENCE [LARGE SCALE GENOMIC DNA]</scope>
    <source>
        <strain evidence="6">NBRC 108755</strain>
    </source>
</reference>
<accession>A0ABQ6JTL6</accession>
<feature type="region of interest" description="Disordered" evidence="3">
    <location>
        <begin position="231"/>
        <end position="275"/>
    </location>
</feature>
<proteinExistence type="predicted"/>
<evidence type="ECO:0000256" key="2">
    <source>
        <dbReference type="ARBA" id="ARBA00022679"/>
    </source>
</evidence>
<keyword evidence="6" id="KW-1185">Reference proteome</keyword>
<organism evidence="5 6">
    <name type="scientific">Homoserinibacter gongjuensis</name>
    <dbReference type="NCBI Taxonomy" id="1162968"/>
    <lineage>
        <taxon>Bacteria</taxon>
        <taxon>Bacillati</taxon>
        <taxon>Actinomycetota</taxon>
        <taxon>Actinomycetes</taxon>
        <taxon>Micrococcales</taxon>
        <taxon>Microbacteriaceae</taxon>
        <taxon>Homoserinibacter</taxon>
    </lineage>
</organism>
<protein>
    <recommendedName>
        <fullName evidence="4">Glycosyltransferase subfamily 4-like N-terminal domain-containing protein</fullName>
    </recommendedName>
</protein>
<dbReference type="InterPro" id="IPR028098">
    <property type="entry name" value="Glyco_trans_4-like_N"/>
</dbReference>
<name>A0ABQ6JTL6_9MICO</name>
<dbReference type="Proteomes" id="UP001157069">
    <property type="component" value="Unassembled WGS sequence"/>
</dbReference>
<evidence type="ECO:0000313" key="5">
    <source>
        <dbReference type="EMBL" id="GMA90010.1"/>
    </source>
</evidence>
<feature type="domain" description="Glycosyltransferase subfamily 4-like N-terminal" evidence="4">
    <location>
        <begin position="50"/>
        <end position="185"/>
    </location>
</feature>
<evidence type="ECO:0000256" key="1">
    <source>
        <dbReference type="ARBA" id="ARBA00022676"/>
    </source>
</evidence>
<comment type="caution">
    <text evidence="5">The sequence shown here is derived from an EMBL/GenBank/DDBJ whole genome shotgun (WGS) entry which is preliminary data.</text>
</comment>
<sequence>MSDTRPRVLIVSYTRTEQEPRIIKQIAEFRKDYHVTTAGYGPAPAGVDDHIELDEGARASGVGRIPGIFSLLLLLRLHRGYARLEPRDRSAFERLRNGRWDVVVAHDAQTLYLASRLSPRFGVLADMHEYAPKQSPSSLKWNLLAQPYYNWICRTFAARAEAVTTVSSGIVDEYRRQFGIEATLVVNATPYQELPINPVGAPIRLVHSGGVAVQRRLDIMIRGARVTGGCDARPLPGRRGDAAHGRASGAGRRRPPHPVLRASAVRGSGGDTQWV</sequence>
<dbReference type="Gene3D" id="3.40.50.2000">
    <property type="entry name" value="Glycogen Phosphorylase B"/>
    <property type="match status" value="1"/>
</dbReference>
<dbReference type="EMBL" id="BSVA01000001">
    <property type="protein sequence ID" value="GMA90010.1"/>
    <property type="molecule type" value="Genomic_DNA"/>
</dbReference>